<sequence length="2091" mass="231177">MSDSLLVRASRDGDQFHYLWAARRALSLLNPLSGLVAITIEGASTDETGTSAPVETGEELIDIAEYYGDTDMSKASLVRYMQLKHSTLHAEDEWKPSGIEKTISGFAKRYGELQTVLGAENVKGKLEFWFVTNRPIHADFAAAVKDVASSGTTSDTVNLKKLEEYTGLQGEELSEFCHLLRLEGLEDNYWTQRNILSQDLSVYLPEIDADAPIRLKELITRKALSESANEPSVTKIDVLRALQTDEPGLFPARCLIESVPGAVTRAQEHDLVKAIVAAGAAPVVISADGGVGKSVFSTQIARGLPEGSVAILYDCFGNGEYRSLSGYRHRHRTALVQMANELASKGLCHPLIPSTQADTTSYARAFLHRLRQAVRIVRADHADALVCIIVDAADNAQMAAEEAGEARSFIRDLLREALPDGVRLVALCRPHREAMLDPPPQALKLVLQAFSQDETAAHLRAHFSSATDQDVSEFHRLSSHNPRVQALALSRGGTLPDILRLLGPNPSTVDSTIGDILAHAVQKLRDEAGVTAREQVDMICAGLAVLRPRVPISILATMSGVDAAAIKSFALDLGRPLVVAGESVQFFDEPAEYWFRSQFRPDGATLASFLSKLKPLASESAYAASVLPALMLEAGQFSELVRLALESEALPEANLLERRDIELQRLQFALKAGLRNRDYVAAAKLALKAGGEGAGDARQRVLLQANVDLVGRILDTDAVQELVSRRIFRGDWKGSHHAYEAALLSTHTELLGDARSRLRMAHEWLRNWSLLPDTERQKEQVSDDDRAVIAFAILNIHGPESASNFLRAWRPHSHAYDSGRILAKFLLDHGRDEDLDALAKSSSNNLGLLLAIVQECRALHRFPALEVTGQALEGVRTLLGQAVDERELDAGVWAVISVIETAYLQKLCEGKEAAEILDAYLPKTVPRTVTSLHATERLEYARAYAFLAALRGASMTLRDVASDELRREIDERRERGASGKLREFEATTGALLPWANLWARAVCGPLQKSQVASEVALARKASTAAEDLMYRERSVVVDDIANLWIDVLLDAGAANIEAVKELIAWSNSIKRPLYTPTLNRLARLCARINGAEELAFEFAQTSIELVRGNRSDAGSQADEYANVARAVLTLSPLEATSYFNQAIEVVNKIGDENVARWHAVATLAEHAAGARKASPEMAYRFARCAELTHRYVLRDKHFPWQATVEALTKLHPESAFAIFSRWRDRAFGDPARVLAIAVESLAGSGGLLPQDALAMIPIEAPWDEDVLLKAALPRLESGSERLAGLNLVYRYMSLGTHSAKKWRGVKDVVSRFGLSLPDIEERISEAVEREASSQSSYVSDVLDPSTDGPDRVDWEAVFFGTDVSSAKDLTQAYGRHRSGSPPFLTSEFFRQVIARIKVGREIEFLQAVEQCDWFGLFELRDLLGEWPSRWVSRLAIRTALASMIVQMCKKFCLAIDRNRYYEVMPFQLAGELSGLGLEDMVGAALEGLSELPDALGGDRLFSLVALLVPKMAKSEALAVLSYAMALLEVHLESEDGDGAWSPELDAPGDMHKALAGYIWAGLASPVGEVRWECAHVVVALCALRSDRTLSSLLAYANGASARTFHDRNLRFYNLHARQWLMIALARASFEYGESLVPLVEFILSLADRAQPHIFVRGMAAQAALALDSQQLIALTFERKEELRNINVSRLPKVESDLVHAKRSRHKATLQSDSSESSDTKFYFGIDFGPKWLASLGRYFGMTQDEVEEEVLAAIREDIGYSGSSRWDADERTRRELYRYEDTRHSQGDYPKVDDQTFYLSYHAMMIAAGRLLESRPLVVEKWESSGFADWLSRHGLSRGDGRWLADRRDADPRSLMTPRVSMDRKTRRTSVCANEFTDALSSASGHLTVWGVWHEEEDGIRQTTQVYSALVCSSRSHSLLRALQTIDDPHDFRIPSAGDEGAEIEAGAFRLRGWVQDDHRDSGLDEFDPWAGMARYPGPEPAEFVVGQFGLHTGRDRRNWRVQGMEKPVLRSQVWGARADRRGSERPNGRRLDASNEFVSQMLKALDMDLIVEVQVEKASATNYSDTAESARIPSSSRIFIVKVDGTINTI</sequence>
<evidence type="ECO:0000259" key="1">
    <source>
        <dbReference type="Pfam" id="PF05729"/>
    </source>
</evidence>
<comment type="caution">
    <text evidence="2">The sequence shown here is derived from an EMBL/GenBank/DDBJ whole genome shotgun (WGS) entry which is preliminary data.</text>
</comment>
<dbReference type="Gene3D" id="1.25.40.10">
    <property type="entry name" value="Tetratricopeptide repeat domain"/>
    <property type="match status" value="1"/>
</dbReference>
<dbReference type="InterPro" id="IPR007111">
    <property type="entry name" value="NACHT_NTPase"/>
</dbReference>
<evidence type="ECO:0000313" key="2">
    <source>
        <dbReference type="EMBL" id="TSP11298.1"/>
    </source>
</evidence>
<dbReference type="RefSeq" id="WP_144200047.1">
    <property type="nucleotide sequence ID" value="NZ_VCIZ01000011.1"/>
</dbReference>
<accession>A0ABY3EKI5</accession>
<dbReference type="Proteomes" id="UP000318943">
    <property type="component" value="Unassembled WGS sequence"/>
</dbReference>
<dbReference type="Pfam" id="PF05729">
    <property type="entry name" value="NACHT"/>
    <property type="match status" value="1"/>
</dbReference>
<keyword evidence="3" id="KW-1185">Reference proteome</keyword>
<feature type="domain" description="NACHT" evidence="1">
    <location>
        <begin position="283"/>
        <end position="465"/>
    </location>
</feature>
<reference evidence="2 3" key="1">
    <citation type="submission" date="2019-05" db="EMBL/GenBank/DDBJ databases">
        <title>Whole genome sequence analysis of Cupriavidus campinensis S14E4C strain.</title>
        <authorList>
            <person name="Abbaszade G."/>
            <person name="Szabo A."/>
            <person name="Toumi M."/>
            <person name="Toth E."/>
        </authorList>
    </citation>
    <scope>NUCLEOTIDE SEQUENCE [LARGE SCALE GENOMIC DNA]</scope>
    <source>
        <strain evidence="2 3">S14E4C</strain>
    </source>
</reference>
<evidence type="ECO:0000313" key="3">
    <source>
        <dbReference type="Proteomes" id="UP000318943"/>
    </source>
</evidence>
<protein>
    <submittedName>
        <fullName evidence="2">NACHT domain-containing protein</fullName>
    </submittedName>
</protein>
<name>A0ABY3EKI5_9BURK</name>
<organism evidence="2 3">
    <name type="scientific">Cupriavidus campinensis</name>
    <dbReference type="NCBI Taxonomy" id="151783"/>
    <lineage>
        <taxon>Bacteria</taxon>
        <taxon>Pseudomonadati</taxon>
        <taxon>Pseudomonadota</taxon>
        <taxon>Betaproteobacteria</taxon>
        <taxon>Burkholderiales</taxon>
        <taxon>Burkholderiaceae</taxon>
        <taxon>Cupriavidus</taxon>
    </lineage>
</organism>
<gene>
    <name evidence="2" type="ORF">FGG12_18930</name>
</gene>
<dbReference type="InterPro" id="IPR011990">
    <property type="entry name" value="TPR-like_helical_dom_sf"/>
</dbReference>
<proteinExistence type="predicted"/>
<dbReference type="EMBL" id="VCIZ01000011">
    <property type="protein sequence ID" value="TSP11298.1"/>
    <property type="molecule type" value="Genomic_DNA"/>
</dbReference>